<accession>A0AAV4FR73</accession>
<evidence type="ECO:0000313" key="2">
    <source>
        <dbReference type="EMBL" id="GFR75270.1"/>
    </source>
</evidence>
<reference evidence="2 3" key="1">
    <citation type="journal article" date="2021" name="Elife">
        <title>Chloroplast acquisition without the gene transfer in kleptoplastic sea slugs, Plakobranchus ocellatus.</title>
        <authorList>
            <person name="Maeda T."/>
            <person name="Takahashi S."/>
            <person name="Yoshida T."/>
            <person name="Shimamura S."/>
            <person name="Takaki Y."/>
            <person name="Nagai Y."/>
            <person name="Toyoda A."/>
            <person name="Suzuki Y."/>
            <person name="Arimoto A."/>
            <person name="Ishii H."/>
            <person name="Satoh N."/>
            <person name="Nishiyama T."/>
            <person name="Hasebe M."/>
            <person name="Maruyama T."/>
            <person name="Minagawa J."/>
            <person name="Obokata J."/>
            <person name="Shigenobu S."/>
        </authorList>
    </citation>
    <scope>NUCLEOTIDE SEQUENCE [LARGE SCALE GENOMIC DNA]</scope>
</reference>
<evidence type="ECO:0000256" key="1">
    <source>
        <dbReference type="SAM" id="MobiDB-lite"/>
    </source>
</evidence>
<dbReference type="AlphaFoldDB" id="A0AAV4FR73"/>
<comment type="caution">
    <text evidence="2">The sequence shown here is derived from an EMBL/GenBank/DDBJ whole genome shotgun (WGS) entry which is preliminary data.</text>
</comment>
<dbReference type="Proteomes" id="UP000762676">
    <property type="component" value="Unassembled WGS sequence"/>
</dbReference>
<gene>
    <name evidence="2" type="ORF">ElyMa_002183400</name>
</gene>
<proteinExistence type="predicted"/>
<evidence type="ECO:0008006" key="4">
    <source>
        <dbReference type="Google" id="ProtNLM"/>
    </source>
</evidence>
<feature type="region of interest" description="Disordered" evidence="1">
    <location>
        <begin position="13"/>
        <end position="33"/>
    </location>
</feature>
<feature type="compositionally biased region" description="Pro residues" evidence="1">
    <location>
        <begin position="24"/>
        <end position="33"/>
    </location>
</feature>
<dbReference type="EMBL" id="BMAT01004536">
    <property type="protein sequence ID" value="GFR75270.1"/>
    <property type="molecule type" value="Genomic_DNA"/>
</dbReference>
<evidence type="ECO:0000313" key="3">
    <source>
        <dbReference type="Proteomes" id="UP000762676"/>
    </source>
</evidence>
<sequence>MDVLEFDNPTFDRGEDDFIEDVPPINPQVDPPPIEDTIIGGGGGESVMSQGQRLIKDAVDDYYANLAEHKNLLPEIKDTTKFYVDREGLLRLKSHPEINLINARTGLPNALSTIASYKKGVEVILNDLGFPNRRRAELPAAAMAAFREVDQKLGEAEGSMDGVELKDMGQVAHNAEDALVEMETTLSRGGSLPLASGDDAGSG</sequence>
<name>A0AAV4FR73_9GAST</name>
<protein>
    <recommendedName>
        <fullName evidence="4">Terminase small subunit</fullName>
    </recommendedName>
</protein>
<organism evidence="2 3">
    <name type="scientific">Elysia marginata</name>
    <dbReference type="NCBI Taxonomy" id="1093978"/>
    <lineage>
        <taxon>Eukaryota</taxon>
        <taxon>Metazoa</taxon>
        <taxon>Spiralia</taxon>
        <taxon>Lophotrochozoa</taxon>
        <taxon>Mollusca</taxon>
        <taxon>Gastropoda</taxon>
        <taxon>Heterobranchia</taxon>
        <taxon>Euthyneura</taxon>
        <taxon>Panpulmonata</taxon>
        <taxon>Sacoglossa</taxon>
        <taxon>Placobranchoidea</taxon>
        <taxon>Plakobranchidae</taxon>
        <taxon>Elysia</taxon>
    </lineage>
</organism>
<keyword evidence="3" id="KW-1185">Reference proteome</keyword>